<dbReference type="Proteomes" id="UP000006633">
    <property type="component" value="Chromosome"/>
</dbReference>
<dbReference type="AlphaFoldDB" id="D7A0B3"/>
<dbReference type="EMBL" id="CP002026">
    <property type="protein sequence ID" value="ADH89374.1"/>
    <property type="molecule type" value="Genomic_DNA"/>
</dbReference>
<gene>
    <name evidence="1" type="ordered locus">Snov_2076</name>
</gene>
<dbReference type="KEGG" id="sno:Snov_2076"/>
<reference evidence="1 2" key="1">
    <citation type="journal article" date="2012" name="Stand. Genomic Sci.">
        <title>Complete genome sequence of the facultatively chemolithoautotrophic and methylotrophic alpha Proteobacterium Starkeya novella type strain (ATCC 8093(T)).</title>
        <authorList>
            <person name="Kappler U."/>
            <person name="Davenport K."/>
            <person name="Beatson S."/>
            <person name="Lucas S."/>
            <person name="Lapidus A."/>
            <person name="Copeland A."/>
            <person name="Berry K.W."/>
            <person name="Glavina Del Rio T."/>
            <person name="Hammon N."/>
            <person name="Dalin E."/>
            <person name="Tice H."/>
            <person name="Pitluck S."/>
            <person name="Richardson P."/>
            <person name="Bruce D."/>
            <person name="Goodwin L.A."/>
            <person name="Han C."/>
            <person name="Tapia R."/>
            <person name="Detter J.C."/>
            <person name="Chang Y.J."/>
            <person name="Jeffries C.D."/>
            <person name="Land M."/>
            <person name="Hauser L."/>
            <person name="Kyrpides N.C."/>
            <person name="Goker M."/>
            <person name="Ivanova N."/>
            <person name="Klenk H.P."/>
            <person name="Woyke T."/>
        </authorList>
    </citation>
    <scope>NUCLEOTIDE SEQUENCE [LARGE SCALE GENOMIC DNA]</scope>
    <source>
        <strain evidence="2">ATCC 8093 / DSM 506 / JCM 20403 / CCM 1077 / IAM 12100 / NBRC 12443 / NCIMB 10456</strain>
    </source>
</reference>
<organism evidence="1 2">
    <name type="scientific">Ancylobacter novellus (strain ATCC 8093 / DSM 506 / JCM 20403 / CCM 1077 / IAM 12100 / NBRC 12443 / NCIMB 10456)</name>
    <name type="common">Starkeya novella</name>
    <dbReference type="NCBI Taxonomy" id="639283"/>
    <lineage>
        <taxon>Bacteria</taxon>
        <taxon>Pseudomonadati</taxon>
        <taxon>Pseudomonadota</taxon>
        <taxon>Alphaproteobacteria</taxon>
        <taxon>Hyphomicrobiales</taxon>
        <taxon>Xanthobacteraceae</taxon>
        <taxon>Ancylobacter</taxon>
    </lineage>
</organism>
<sequence>MNDGISNVRLTQKGLFDLFLRLRMEPHDRFGRGSGCPHTPLDQLDGSTADSYGFGAELAFGVKERVANSDTPQDDLDCLCRDAEAYAHELCAMAEDFLVVIERCAIEPSDVAPSDPGERAAWEQAWEEYAQNPLYSLERFLALPNVPDEVRAIFSPSRRLSSLQKFRLFHAAPSLNEEAA</sequence>
<evidence type="ECO:0000313" key="2">
    <source>
        <dbReference type="Proteomes" id="UP000006633"/>
    </source>
</evidence>
<keyword evidence="2" id="KW-1185">Reference proteome</keyword>
<protein>
    <submittedName>
        <fullName evidence="1">Uncharacterized protein</fullName>
    </submittedName>
</protein>
<accession>D7A0B3</accession>
<evidence type="ECO:0000313" key="1">
    <source>
        <dbReference type="EMBL" id="ADH89374.1"/>
    </source>
</evidence>
<name>D7A0B3_ANCN5</name>
<proteinExistence type="predicted"/>
<dbReference type="HOGENOM" id="CLU_1495324_0_0_5"/>
<dbReference type="RefSeq" id="WP_013166878.1">
    <property type="nucleotide sequence ID" value="NC_014217.1"/>
</dbReference>